<gene>
    <name evidence="2" type="ORF">LZ24_02720</name>
</gene>
<proteinExistence type="predicted"/>
<organism evidence="2 3">
    <name type="scientific">Desulfobotulus alkaliphilus</name>
    <dbReference type="NCBI Taxonomy" id="622671"/>
    <lineage>
        <taxon>Bacteria</taxon>
        <taxon>Pseudomonadati</taxon>
        <taxon>Thermodesulfobacteriota</taxon>
        <taxon>Desulfobacteria</taxon>
        <taxon>Desulfobacterales</taxon>
        <taxon>Desulfobacteraceae</taxon>
        <taxon>Desulfobotulus</taxon>
    </lineage>
</organism>
<reference evidence="2 3" key="1">
    <citation type="submission" date="2019-07" db="EMBL/GenBank/DDBJ databases">
        <title>Genome sequencing of 100 strains of the haloalkaliphilic chemolithoautotrophic sulfur-oxidizing bacterium Thioalkalivibrio.</title>
        <authorList>
            <person name="Muyzer G."/>
        </authorList>
    </citation>
    <scope>NUCLEOTIDE SEQUENCE [LARGE SCALE GENOMIC DNA]</scope>
    <source>
        <strain evidence="2 3">ASO4-4</strain>
    </source>
</reference>
<keyword evidence="1" id="KW-0812">Transmembrane</keyword>
<dbReference type="EMBL" id="VLLC01000025">
    <property type="protein sequence ID" value="TWI67791.1"/>
    <property type="molecule type" value="Genomic_DNA"/>
</dbReference>
<comment type="caution">
    <text evidence="2">The sequence shown here is derived from an EMBL/GenBank/DDBJ whole genome shotgun (WGS) entry which is preliminary data.</text>
</comment>
<evidence type="ECO:0000313" key="3">
    <source>
        <dbReference type="Proteomes" id="UP000318307"/>
    </source>
</evidence>
<protein>
    <submittedName>
        <fullName evidence="2">Uncharacterized protein</fullName>
    </submittedName>
</protein>
<name>A0A562RFH8_9BACT</name>
<keyword evidence="1" id="KW-0472">Membrane</keyword>
<accession>A0A562RFH8</accession>
<dbReference type="Proteomes" id="UP000318307">
    <property type="component" value="Unassembled WGS sequence"/>
</dbReference>
<evidence type="ECO:0000256" key="1">
    <source>
        <dbReference type="SAM" id="Phobius"/>
    </source>
</evidence>
<sequence>MEWLLEIVKMGAALGSAMLLGHWFLAEMKRVKAQQQPAYKAYMTIPGVLVILAVLIPAVLWLFWG</sequence>
<feature type="transmembrane region" description="Helical" evidence="1">
    <location>
        <begin position="6"/>
        <end position="26"/>
    </location>
</feature>
<dbReference type="AlphaFoldDB" id="A0A562RFH8"/>
<feature type="transmembrane region" description="Helical" evidence="1">
    <location>
        <begin position="38"/>
        <end position="64"/>
    </location>
</feature>
<evidence type="ECO:0000313" key="2">
    <source>
        <dbReference type="EMBL" id="TWI67791.1"/>
    </source>
</evidence>
<keyword evidence="1" id="KW-1133">Transmembrane helix</keyword>
<keyword evidence="3" id="KW-1185">Reference proteome</keyword>
<dbReference type="RefSeq" id="WP_144685944.1">
    <property type="nucleotide sequence ID" value="NZ_VLLC01000025.1"/>
</dbReference>
<dbReference type="OrthoDB" id="9878830at2"/>